<feature type="compositionally biased region" description="Basic and acidic residues" evidence="1">
    <location>
        <begin position="42"/>
        <end position="52"/>
    </location>
</feature>
<feature type="region of interest" description="Disordered" evidence="1">
    <location>
        <begin position="179"/>
        <end position="204"/>
    </location>
</feature>
<reference evidence="2 3" key="1">
    <citation type="submission" date="2017-12" db="EMBL/GenBank/DDBJ databases">
        <title>Comparative genomics of Botrytis spp.</title>
        <authorList>
            <person name="Valero-Jimenez C.A."/>
            <person name="Tapia P."/>
            <person name="Veloso J."/>
            <person name="Silva-Moreno E."/>
            <person name="Staats M."/>
            <person name="Valdes J.H."/>
            <person name="Van Kan J.A.L."/>
        </authorList>
    </citation>
    <scope>NUCLEOTIDE SEQUENCE [LARGE SCALE GENOMIC DNA]</scope>
    <source>
        <strain evidence="2 3">Bp0003</strain>
    </source>
</reference>
<proteinExistence type="predicted"/>
<dbReference type="EMBL" id="PQXI01000098">
    <property type="protein sequence ID" value="TGO24613.1"/>
    <property type="molecule type" value="Genomic_DNA"/>
</dbReference>
<protein>
    <submittedName>
        <fullName evidence="2">Uncharacterized protein</fullName>
    </submittedName>
</protein>
<feature type="compositionally biased region" description="Basic and acidic residues" evidence="1">
    <location>
        <begin position="394"/>
        <end position="407"/>
    </location>
</feature>
<evidence type="ECO:0000313" key="3">
    <source>
        <dbReference type="Proteomes" id="UP000297910"/>
    </source>
</evidence>
<sequence>MSRRSSANHNSRPASTHQSVNQQLTTLHSRASDNESVAGTSDSHRSSNDYGRVRESINIFGRKVLSSSGRQERRDEKEIANSREEREQLSAEIRRKVLEGRRRDEQARRRERLEEILEEKDKVQEERRAQEIEGSGGWYQHDLEKREKIRQQRKISRRIAALPPRQRVREERRIAKRTEEERIQRDKSRKERIAGERHKLKREDDIQKGKELLGEESQLLRLDSAWERGFDVRREDVRRWVLGLTYRPYDYLVVSFCSRIGSRPSIPLPRQRPSGPQLHRPVPPPLPLPPPPSQSSQSPRPPKPTHPPPPPPRRRRRPASSPPHNTNSPPRTQSERIPPPPRRSRHNQNPDLREPRSSSRGRSHRSTSKHTFTISNIAQHNENKNSSINNTPTAKEHTKSKDKDKKFISRTSRIKTSGRARVKDCMQAGADVGRVV</sequence>
<feature type="compositionally biased region" description="Polar residues" evidence="1">
    <location>
        <begin position="369"/>
        <end position="393"/>
    </location>
</feature>
<keyword evidence="3" id="KW-1185">Reference proteome</keyword>
<dbReference type="AlphaFoldDB" id="A0A4Z1FQ49"/>
<feature type="compositionally biased region" description="Pro residues" evidence="1">
    <location>
        <begin position="281"/>
        <end position="311"/>
    </location>
</feature>
<evidence type="ECO:0000313" key="2">
    <source>
        <dbReference type="EMBL" id="TGO24613.1"/>
    </source>
</evidence>
<feature type="region of interest" description="Disordered" evidence="1">
    <location>
        <begin position="1"/>
        <end position="52"/>
    </location>
</feature>
<feature type="compositionally biased region" description="Basic residues" evidence="1">
    <location>
        <begin position="359"/>
        <end position="368"/>
    </location>
</feature>
<comment type="caution">
    <text evidence="2">The sequence shown here is derived from an EMBL/GenBank/DDBJ whole genome shotgun (WGS) entry which is preliminary data.</text>
</comment>
<feature type="region of interest" description="Disordered" evidence="1">
    <location>
        <begin position="66"/>
        <end position="89"/>
    </location>
</feature>
<feature type="compositionally biased region" description="Basic and acidic residues" evidence="1">
    <location>
        <begin position="70"/>
        <end position="89"/>
    </location>
</feature>
<dbReference type="Proteomes" id="UP000297910">
    <property type="component" value="Unassembled WGS sequence"/>
</dbReference>
<name>A0A4Z1FQ49_9HELO</name>
<evidence type="ECO:0000256" key="1">
    <source>
        <dbReference type="SAM" id="MobiDB-lite"/>
    </source>
</evidence>
<accession>A0A4Z1FQ49</accession>
<feature type="region of interest" description="Disordered" evidence="1">
    <location>
        <begin position="261"/>
        <end position="420"/>
    </location>
</feature>
<organism evidence="2 3">
    <name type="scientific">Botrytis paeoniae</name>
    <dbReference type="NCBI Taxonomy" id="278948"/>
    <lineage>
        <taxon>Eukaryota</taxon>
        <taxon>Fungi</taxon>
        <taxon>Dikarya</taxon>
        <taxon>Ascomycota</taxon>
        <taxon>Pezizomycotina</taxon>
        <taxon>Leotiomycetes</taxon>
        <taxon>Helotiales</taxon>
        <taxon>Sclerotiniaceae</taxon>
        <taxon>Botrytis</taxon>
    </lineage>
</organism>
<feature type="compositionally biased region" description="Polar residues" evidence="1">
    <location>
        <begin position="1"/>
        <end position="41"/>
    </location>
</feature>
<gene>
    <name evidence="2" type="ORF">BPAE_0098g00020</name>
</gene>